<gene>
    <name evidence="1" type="ORF">OG2516_03969</name>
</gene>
<dbReference type="STRING" id="314256.OG2516_03969"/>
<protein>
    <submittedName>
        <fullName evidence="1">Streptomycin phosphotransferase, streptomycin-resistance</fullName>
    </submittedName>
</protein>
<dbReference type="Proteomes" id="UP000003635">
    <property type="component" value="Unassembled WGS sequence"/>
</dbReference>
<reference evidence="1 2" key="1">
    <citation type="journal article" date="2010" name="J. Bacteriol.">
        <title>Genome sequences of Oceanicola granulosus HTCC2516(T) and Oceanicola batsensis HTCC2597(TDelta).</title>
        <authorList>
            <person name="Thrash J.C."/>
            <person name="Cho J.C."/>
            <person name="Vergin K.L."/>
            <person name="Giovannoni S.J."/>
        </authorList>
    </citation>
    <scope>NUCLEOTIDE SEQUENCE [LARGE SCALE GENOMIC DNA]</scope>
    <source>
        <strain evidence="2">ATCC BAA-861 / DSM 15982 / KCTC 12143 / HTCC2516</strain>
    </source>
</reference>
<comment type="caution">
    <text evidence="1">The sequence shown here is derived from an EMBL/GenBank/DDBJ whole genome shotgun (WGS) entry which is preliminary data.</text>
</comment>
<sequence length="277" mass="28534">MSAPAARLAELAALWRLEALVPVAQTPRSWVYRGTQDGEAVALKLLTAAGAEEIVGAALLRWWDGAGAVGLRAAADDAMLLDWCDGGTLGARVRAAGDGDSVAGLVGLIRRLQAPRAAPVPVLAPLARRMAPLLACREGPRGTAAALARELLATTEREVPLHGDLHHDNVMLADDAPAWVAIDPKGVLGDPAYEAANLFLNPGTVALERDPAALAEALAAGCGWPLARVTGWAAAHCALAGVWSAADGEAWDVAEAMLLRLLACHAAVRQAGGSLTS</sequence>
<dbReference type="InterPro" id="IPR006748">
    <property type="entry name" value="NH2Glyco/OHUrea_AB-resist_kin"/>
</dbReference>
<keyword evidence="2" id="KW-1185">Reference proteome</keyword>
<dbReference type="AlphaFoldDB" id="Q2CEH5"/>
<accession>Q2CEH5</accession>
<evidence type="ECO:0000313" key="2">
    <source>
        <dbReference type="Proteomes" id="UP000003635"/>
    </source>
</evidence>
<name>Q2CEH5_OCEGH</name>
<dbReference type="HOGENOM" id="CLU_061172_0_0_5"/>
<dbReference type="RefSeq" id="WP_007254322.1">
    <property type="nucleotide sequence ID" value="NZ_CH724107.1"/>
</dbReference>
<dbReference type="Pfam" id="PF04655">
    <property type="entry name" value="APH_6_hur"/>
    <property type="match status" value="1"/>
</dbReference>
<dbReference type="SUPFAM" id="SSF56112">
    <property type="entry name" value="Protein kinase-like (PK-like)"/>
    <property type="match status" value="1"/>
</dbReference>
<evidence type="ECO:0000313" key="1">
    <source>
        <dbReference type="EMBL" id="EAR51022.1"/>
    </source>
</evidence>
<dbReference type="eggNOG" id="COG3570">
    <property type="taxonomic scope" value="Bacteria"/>
</dbReference>
<dbReference type="Gene3D" id="1.10.510.10">
    <property type="entry name" value="Transferase(Phosphotransferase) domain 1"/>
    <property type="match status" value="1"/>
</dbReference>
<dbReference type="InterPro" id="IPR011009">
    <property type="entry name" value="Kinase-like_dom_sf"/>
</dbReference>
<dbReference type="EMBL" id="AAOT01000018">
    <property type="protein sequence ID" value="EAR51022.1"/>
    <property type="molecule type" value="Genomic_DNA"/>
</dbReference>
<dbReference type="GO" id="GO:0019748">
    <property type="term" value="P:secondary metabolic process"/>
    <property type="evidence" value="ECO:0007669"/>
    <property type="project" value="InterPro"/>
</dbReference>
<dbReference type="GO" id="GO:0016773">
    <property type="term" value="F:phosphotransferase activity, alcohol group as acceptor"/>
    <property type="evidence" value="ECO:0007669"/>
    <property type="project" value="InterPro"/>
</dbReference>
<dbReference type="OrthoDB" id="3638028at2"/>
<proteinExistence type="predicted"/>
<organism evidence="1 2">
    <name type="scientific">Oceanicola granulosus (strain ATCC BAA-861 / DSM 15982 / KCTC 12143 / HTCC2516)</name>
    <dbReference type="NCBI Taxonomy" id="314256"/>
    <lineage>
        <taxon>Bacteria</taxon>
        <taxon>Pseudomonadati</taxon>
        <taxon>Pseudomonadota</taxon>
        <taxon>Alphaproteobacteria</taxon>
        <taxon>Rhodobacterales</taxon>
        <taxon>Roseobacteraceae</taxon>
        <taxon>Oceanicola</taxon>
    </lineage>
</organism>
<keyword evidence="1" id="KW-0808">Transferase</keyword>